<sequence length="515" mass="59064">MTYILDLDEFVKGPKITIEGNCITTSILYNCSHGIFWDQNLHTVSIPAPFKPCIKDLHIRSYITDITSKDIRQKIKQWTTDIQNAWEDCIIKNVKKLELQIPEDTKELCLRHLNESKEAHKLEDLKIIIPEESESITVIFIGKCDIVESFYNQVYNRLRDIKETINRANKLTTGSVQLKPTEVKLLLKENKFEKLDDIAFDFKKYVVERTIELDDSNKHVLELSDWEAKCTALKDSYKDICIIDDSEDTKIIVTSTYDVIKDIITEIQSLIKEHSTDEEDINVTDEFQLRFLKLHCKDRLKELEVKYSDDRLKITFEDHSVQVQGTKDGIKNAKLDIDIIISKIQKENYNVSKPGLHLLFNEPDTVAAFLDPIDSDSRTVVAVNTANSLQSRNSNTRLKETDDEYTMRQAFEDIKRNDRKRSEKKKTEEKKTIAKPMSANVIICSSNGDLDLSGPVGKSIIKVAGDELLTEIKKKYTGGIQHGDIAVVKGYKLQCTELYLAAIFDWKPGFEKVSG</sequence>
<dbReference type="EMBL" id="UYJE01009875">
    <property type="protein sequence ID" value="VDI77727.1"/>
    <property type="molecule type" value="Genomic_DNA"/>
</dbReference>
<evidence type="ECO:0000313" key="2">
    <source>
        <dbReference type="Proteomes" id="UP000596742"/>
    </source>
</evidence>
<accession>A0A8B6HCU8</accession>
<name>A0A8B6HCU8_MYTGA</name>
<dbReference type="InterPro" id="IPR043472">
    <property type="entry name" value="Macro_dom-like"/>
</dbReference>
<gene>
    <name evidence="1" type="ORF">MGAL_10B039936</name>
</gene>
<evidence type="ECO:0000313" key="1">
    <source>
        <dbReference type="EMBL" id="VDI77727.1"/>
    </source>
</evidence>
<reference evidence="1" key="1">
    <citation type="submission" date="2018-11" db="EMBL/GenBank/DDBJ databases">
        <authorList>
            <person name="Alioto T."/>
            <person name="Alioto T."/>
        </authorList>
    </citation>
    <scope>NUCLEOTIDE SEQUENCE</scope>
</reference>
<comment type="caution">
    <text evidence="1">The sequence shown here is derived from an EMBL/GenBank/DDBJ whole genome shotgun (WGS) entry which is preliminary data.</text>
</comment>
<proteinExistence type="predicted"/>
<organism evidence="1 2">
    <name type="scientific">Mytilus galloprovincialis</name>
    <name type="common">Mediterranean mussel</name>
    <dbReference type="NCBI Taxonomy" id="29158"/>
    <lineage>
        <taxon>Eukaryota</taxon>
        <taxon>Metazoa</taxon>
        <taxon>Spiralia</taxon>
        <taxon>Lophotrochozoa</taxon>
        <taxon>Mollusca</taxon>
        <taxon>Bivalvia</taxon>
        <taxon>Autobranchia</taxon>
        <taxon>Pteriomorphia</taxon>
        <taxon>Mytilida</taxon>
        <taxon>Mytiloidea</taxon>
        <taxon>Mytilidae</taxon>
        <taxon>Mytilinae</taxon>
        <taxon>Mytilus</taxon>
    </lineage>
</organism>
<dbReference type="SUPFAM" id="SSF52949">
    <property type="entry name" value="Macro domain-like"/>
    <property type="match status" value="1"/>
</dbReference>
<protein>
    <submittedName>
        <fullName evidence="1">Uncharacterized protein</fullName>
    </submittedName>
</protein>
<dbReference type="AlphaFoldDB" id="A0A8B6HCU8"/>
<dbReference type="Gene3D" id="3.40.220.10">
    <property type="entry name" value="Leucine Aminopeptidase, subunit E, domain 1"/>
    <property type="match status" value="1"/>
</dbReference>
<keyword evidence="2" id="KW-1185">Reference proteome</keyword>
<dbReference type="Proteomes" id="UP000596742">
    <property type="component" value="Unassembled WGS sequence"/>
</dbReference>